<evidence type="ECO:0000313" key="1">
    <source>
        <dbReference type="EMBL" id="MFL9000208.1"/>
    </source>
</evidence>
<reference evidence="1 2" key="1">
    <citation type="submission" date="2024-12" db="EMBL/GenBank/DDBJ databases">
        <title>Pseudomonas species isolated from Lotus nodules promote plant growth.</title>
        <authorList>
            <person name="Yu Y.-H."/>
            <person name="Kurtenbach J."/>
            <person name="Crosbie D."/>
            <person name="Brachmann A."/>
            <person name="Marin M."/>
        </authorList>
    </citation>
    <scope>NUCLEOTIDE SEQUENCE [LARGE SCALE GENOMIC DNA]</scope>
    <source>
        <strain evidence="1 2">PLb11B</strain>
    </source>
</reference>
<dbReference type="Proteomes" id="UP001628646">
    <property type="component" value="Unassembled WGS sequence"/>
</dbReference>
<sequence length="182" mass="20783">MEALKKKIVVKRNNGKFAVESGRISVPDIPAARGVINGNLKIDDEDDINIEFRGDDVREELYFLRKPNYFFLLAKKEEAPYTQLIITGDELKVGSHQIGWEPHEVKAEFLRDGSTGEHQMESRGLLTVLSITEQGELDVIEGHFSFNYIDINQEKPRDVVVSCPLFRLRVLRLKGLETRDQA</sequence>
<dbReference type="EMBL" id="JBJNUY010000006">
    <property type="protein sequence ID" value="MFL9000208.1"/>
    <property type="molecule type" value="Genomic_DNA"/>
</dbReference>
<protein>
    <submittedName>
        <fullName evidence="1">Uncharacterized protein</fullName>
    </submittedName>
</protein>
<organism evidence="1 2">
    <name type="scientific">Pseudomonas azerbaijanorientalis</name>
    <dbReference type="NCBI Taxonomy" id="2842350"/>
    <lineage>
        <taxon>Bacteria</taxon>
        <taxon>Pseudomonadati</taxon>
        <taxon>Pseudomonadota</taxon>
        <taxon>Gammaproteobacteria</taxon>
        <taxon>Pseudomonadales</taxon>
        <taxon>Pseudomonadaceae</taxon>
        <taxon>Pseudomonas</taxon>
    </lineage>
</organism>
<accession>A0ABW8W9F7</accession>
<name>A0ABW8W9F7_9PSED</name>
<keyword evidence="2" id="KW-1185">Reference proteome</keyword>
<dbReference type="RefSeq" id="WP_407802466.1">
    <property type="nucleotide sequence ID" value="NZ_JBJNUX010000027.1"/>
</dbReference>
<proteinExistence type="predicted"/>
<evidence type="ECO:0000313" key="2">
    <source>
        <dbReference type="Proteomes" id="UP001628646"/>
    </source>
</evidence>
<gene>
    <name evidence="1" type="ORF">ACJ8NA_16380</name>
</gene>
<comment type="caution">
    <text evidence="1">The sequence shown here is derived from an EMBL/GenBank/DDBJ whole genome shotgun (WGS) entry which is preliminary data.</text>
</comment>